<accession>G3VS60</accession>
<evidence type="ECO:0000256" key="10">
    <source>
        <dbReference type="SAM" id="MobiDB-lite"/>
    </source>
</evidence>
<dbReference type="Proteomes" id="UP000007648">
    <property type="component" value="Unassembled WGS sequence"/>
</dbReference>
<reference evidence="12" key="3">
    <citation type="submission" date="2025-09" db="UniProtKB">
        <authorList>
            <consortium name="Ensembl"/>
        </authorList>
    </citation>
    <scope>IDENTIFICATION</scope>
</reference>
<dbReference type="STRING" id="9305.ENSSHAP00000006015"/>
<keyword evidence="6" id="KW-0813">Transport</keyword>
<dbReference type="Pfam" id="PF08574">
    <property type="entry name" value="Iwr1"/>
    <property type="match status" value="1"/>
</dbReference>
<sequence length="341" mass="38217">MEAKAAPAVLRVRRKRGADPAEALVLSCKRLRSGASEEGAVAPEAGPVEENVFKLAATVSSQDEPVQKYVREAITREKATRALTPSLESHQRIRQELLAAKQMSRQDDRYRLVSRHRAPCVQVGATLLAGEAAKGMEQDGLTPEAAKPAAPKGSNMAGVLASSVEEFQLFDIIQEDLAEKETLSIPASEKSDPDVILCNSVKMIRERLSISKDGKGTEHREKDDDYVYDIYYMETLTSGWIESILSVQPYSQEWELVADDHQAEEIDDDDEDENSENHWRNEYPDEEEGSSDRASTRGSDEEYGSFSDEESSVIRPKKWNKYPYDVLKEFEYDSSQDLDSD</sequence>
<dbReference type="InterPro" id="IPR013883">
    <property type="entry name" value="TF_Iwr1_dom"/>
</dbReference>
<reference evidence="12" key="2">
    <citation type="submission" date="2025-08" db="UniProtKB">
        <authorList>
            <consortium name="Ensembl"/>
        </authorList>
    </citation>
    <scope>IDENTIFICATION</scope>
</reference>
<keyword evidence="8" id="KW-0653">Protein transport</keyword>
<evidence type="ECO:0000256" key="6">
    <source>
        <dbReference type="ARBA" id="ARBA00022448"/>
    </source>
</evidence>
<evidence type="ECO:0000256" key="3">
    <source>
        <dbReference type="ARBA" id="ARBA00004496"/>
    </source>
</evidence>
<feature type="region of interest" description="Disordered" evidence="10">
    <location>
        <begin position="265"/>
        <end position="312"/>
    </location>
</feature>
<organism evidence="12 13">
    <name type="scientific">Sarcophilus harrisii</name>
    <name type="common">Tasmanian devil</name>
    <name type="synonym">Sarcophilus laniarius</name>
    <dbReference type="NCBI Taxonomy" id="9305"/>
    <lineage>
        <taxon>Eukaryota</taxon>
        <taxon>Metazoa</taxon>
        <taxon>Chordata</taxon>
        <taxon>Craniata</taxon>
        <taxon>Vertebrata</taxon>
        <taxon>Euteleostomi</taxon>
        <taxon>Mammalia</taxon>
        <taxon>Metatheria</taxon>
        <taxon>Dasyuromorphia</taxon>
        <taxon>Dasyuridae</taxon>
        <taxon>Sarcophilus</taxon>
    </lineage>
</organism>
<evidence type="ECO:0000256" key="2">
    <source>
        <dbReference type="ARBA" id="ARBA00004123"/>
    </source>
</evidence>
<dbReference type="GO" id="GO:0005737">
    <property type="term" value="C:cytoplasm"/>
    <property type="evidence" value="ECO:0007669"/>
    <property type="project" value="UniProtKB-SubCell"/>
</dbReference>
<dbReference type="AlphaFoldDB" id="G3VS60"/>
<keyword evidence="7" id="KW-0963">Cytoplasm</keyword>
<feature type="compositionally biased region" description="Acidic residues" evidence="10">
    <location>
        <begin position="301"/>
        <end position="311"/>
    </location>
</feature>
<proteinExistence type="inferred from homology"/>
<name>G3VS60_SARHA</name>
<evidence type="ECO:0000259" key="11">
    <source>
        <dbReference type="Pfam" id="PF08574"/>
    </source>
</evidence>
<dbReference type="OrthoDB" id="6255506at2759"/>
<dbReference type="OMA" id="QMWSKYP"/>
<dbReference type="KEGG" id="shr:100919994"/>
<protein>
    <recommendedName>
        <fullName evidence="5">Probable RNA polymerase II nuclear localization protein SLC7A6OS</fullName>
    </recommendedName>
</protein>
<dbReference type="PANTHER" id="PTHR31196:SF2">
    <property type="entry name" value="RNA POLYMERASE II NUCLEAR LOCALIZATION PROTEIN SLC7A6OS-RELATED"/>
    <property type="match status" value="1"/>
</dbReference>
<dbReference type="PANTHER" id="PTHR31196">
    <property type="entry name" value="RNA POLYMERASE II NUCLEAR LOCALIZATION PROTEIN SLC7A6OS-RELATED"/>
    <property type="match status" value="1"/>
</dbReference>
<keyword evidence="13" id="KW-1185">Reference proteome</keyword>
<dbReference type="GO" id="GO:0015031">
    <property type="term" value="P:protein transport"/>
    <property type="evidence" value="ECO:0007669"/>
    <property type="project" value="UniProtKB-KW"/>
</dbReference>
<dbReference type="InParanoid" id="G3VS60"/>
<dbReference type="CTD" id="84138"/>
<dbReference type="HOGENOM" id="CLU_059743_0_0_1"/>
<reference evidence="12 13" key="1">
    <citation type="journal article" date="2011" name="Proc. Natl. Acad. Sci. U.S.A.">
        <title>Genetic diversity and population structure of the endangered marsupial Sarcophilus harrisii (Tasmanian devil).</title>
        <authorList>
            <person name="Miller W."/>
            <person name="Hayes V.M."/>
            <person name="Ratan A."/>
            <person name="Petersen D.C."/>
            <person name="Wittekindt N.E."/>
            <person name="Miller J."/>
            <person name="Walenz B."/>
            <person name="Knight J."/>
            <person name="Qi J."/>
            <person name="Zhao F."/>
            <person name="Wang Q."/>
            <person name="Bedoya-Reina O.C."/>
            <person name="Katiyar N."/>
            <person name="Tomsho L.P."/>
            <person name="Kasson L.M."/>
            <person name="Hardie R.A."/>
            <person name="Woodbridge P."/>
            <person name="Tindall E.A."/>
            <person name="Bertelsen M.F."/>
            <person name="Dixon D."/>
            <person name="Pyecroft S."/>
            <person name="Helgen K.M."/>
            <person name="Lesk A.M."/>
            <person name="Pringle T.H."/>
            <person name="Patterson N."/>
            <person name="Zhang Y."/>
            <person name="Kreiss A."/>
            <person name="Woods G.M."/>
            <person name="Jones M.E."/>
            <person name="Schuster S.C."/>
        </authorList>
    </citation>
    <scope>NUCLEOTIDE SEQUENCE [LARGE SCALE GENOMIC DNA]</scope>
</reference>
<dbReference type="GO" id="GO:0032502">
    <property type="term" value="P:developmental process"/>
    <property type="evidence" value="ECO:0007669"/>
    <property type="project" value="TreeGrafter"/>
</dbReference>
<comment type="similarity">
    <text evidence="4">Belongs to the IWR1/SLC7A6OS family.</text>
</comment>
<gene>
    <name evidence="12" type="primary">SLC7A6OS</name>
</gene>
<keyword evidence="9" id="KW-0539">Nucleus</keyword>
<evidence type="ECO:0000256" key="7">
    <source>
        <dbReference type="ARBA" id="ARBA00022490"/>
    </source>
</evidence>
<evidence type="ECO:0000256" key="9">
    <source>
        <dbReference type="ARBA" id="ARBA00023242"/>
    </source>
</evidence>
<dbReference type="FunCoup" id="G3VS60">
    <property type="interactions" value="3136"/>
</dbReference>
<dbReference type="Ensembl" id="ENSSHAT00000006069.2">
    <property type="protein sequence ID" value="ENSSHAP00000006015.1"/>
    <property type="gene ID" value="ENSSHAG00000005239.2"/>
</dbReference>
<feature type="compositionally biased region" description="Basic and acidic residues" evidence="10">
    <location>
        <begin position="290"/>
        <end position="300"/>
    </location>
</feature>
<dbReference type="GeneTree" id="ENSGT00390000015672"/>
<dbReference type="GO" id="GO:0005634">
    <property type="term" value="C:nucleus"/>
    <property type="evidence" value="ECO:0007669"/>
    <property type="project" value="UniProtKB-SubCell"/>
</dbReference>
<evidence type="ECO:0000256" key="1">
    <source>
        <dbReference type="ARBA" id="ARBA00003202"/>
    </source>
</evidence>
<evidence type="ECO:0000313" key="13">
    <source>
        <dbReference type="Proteomes" id="UP000007648"/>
    </source>
</evidence>
<feature type="compositionally biased region" description="Acidic residues" evidence="10">
    <location>
        <begin position="265"/>
        <end position="274"/>
    </location>
</feature>
<evidence type="ECO:0000313" key="12">
    <source>
        <dbReference type="Ensembl" id="ENSSHAP00000006015.1"/>
    </source>
</evidence>
<dbReference type="GeneID" id="100919994"/>
<evidence type="ECO:0000256" key="5">
    <source>
        <dbReference type="ARBA" id="ARBA00017036"/>
    </source>
</evidence>
<dbReference type="eggNOG" id="KOG4852">
    <property type="taxonomic scope" value="Eukaryota"/>
</dbReference>
<dbReference type="InterPro" id="IPR040218">
    <property type="entry name" value="SLC7A6OS"/>
</dbReference>
<comment type="subcellular location">
    <subcellularLocation>
        <location evidence="3">Cytoplasm</location>
    </subcellularLocation>
    <subcellularLocation>
        <location evidence="2">Nucleus</location>
    </subcellularLocation>
</comment>
<dbReference type="RefSeq" id="XP_003758498.1">
    <property type="nucleotide sequence ID" value="XM_003758450.4"/>
</dbReference>
<comment type="function">
    <text evidence="1">Directs RNA polymerase II nuclear import.</text>
</comment>
<evidence type="ECO:0000256" key="8">
    <source>
        <dbReference type="ARBA" id="ARBA00022927"/>
    </source>
</evidence>
<evidence type="ECO:0000256" key="4">
    <source>
        <dbReference type="ARBA" id="ARBA00010218"/>
    </source>
</evidence>
<feature type="domain" description="Transcription factor Iwr1" evidence="11">
    <location>
        <begin position="224"/>
        <end position="287"/>
    </location>
</feature>